<sequence length="389" mass="43339">MAAIFQPEAPPGPHQRLARYRQLAPRSSIHVSPLCLGGMSIGDQWSDGFGSMDKQSSFKLLDAYYEAGGNFIDTANIYQEGSSEEFIGEWMEERGVRSEMIICTKYTNIPGRTKGVPLAKQKVNWVGNNIKSMKVNLDISLKRLRTDYIDIYYVHAWDLHTSVEEIMDGLHNLVVAGKVLYLGVSNAPSWFVVKANDYARSNGKTPFVVYQAPYSILKRDIERDILPMCQHEGIALTLYFVLAAGHIRTTEEEEKRRASGEEGRKGSLFFTSWERTPEEVKVCDGLEKLAAQIGAKSIAALAIAYVLHKAPYIFPIIGGRKVEHLQANMEALSISLSKEQMVFLDSLQPFDKGYPLNILGDPSGYPRPVRSIATIDVVPVVSAITPVHD</sequence>
<evidence type="ECO:0000256" key="2">
    <source>
        <dbReference type="ARBA" id="ARBA00038157"/>
    </source>
</evidence>
<reference evidence="4" key="1">
    <citation type="journal article" date="2019" name="Environ. Microbiol.">
        <title>Fungal ecological strategies reflected in gene transcription - a case study of two litter decomposers.</title>
        <authorList>
            <person name="Barbi F."/>
            <person name="Kohler A."/>
            <person name="Barry K."/>
            <person name="Baskaran P."/>
            <person name="Daum C."/>
            <person name="Fauchery L."/>
            <person name="Ihrmark K."/>
            <person name="Kuo A."/>
            <person name="LaButti K."/>
            <person name="Lipzen A."/>
            <person name="Morin E."/>
            <person name="Grigoriev I.V."/>
            <person name="Henrissat B."/>
            <person name="Lindahl B."/>
            <person name="Martin F."/>
        </authorList>
    </citation>
    <scope>NUCLEOTIDE SEQUENCE</scope>
    <source>
        <strain evidence="4">JB14</strain>
    </source>
</reference>
<organism evidence="4 5">
    <name type="scientific">Gymnopus androsaceus JB14</name>
    <dbReference type="NCBI Taxonomy" id="1447944"/>
    <lineage>
        <taxon>Eukaryota</taxon>
        <taxon>Fungi</taxon>
        <taxon>Dikarya</taxon>
        <taxon>Basidiomycota</taxon>
        <taxon>Agaricomycotina</taxon>
        <taxon>Agaricomycetes</taxon>
        <taxon>Agaricomycetidae</taxon>
        <taxon>Agaricales</taxon>
        <taxon>Marasmiineae</taxon>
        <taxon>Omphalotaceae</taxon>
        <taxon>Gymnopus</taxon>
    </lineage>
</organism>
<comment type="similarity">
    <text evidence="2">Belongs to the aldo/keto reductase family. Aldo/keto reductase 2 subfamily.</text>
</comment>
<dbReference type="Gene3D" id="3.20.20.100">
    <property type="entry name" value="NADP-dependent oxidoreductase domain"/>
    <property type="match status" value="1"/>
</dbReference>
<feature type="domain" description="NADP-dependent oxidoreductase" evidence="3">
    <location>
        <begin position="33"/>
        <end position="347"/>
    </location>
</feature>
<dbReference type="AlphaFoldDB" id="A0A6A4I1B0"/>
<evidence type="ECO:0000256" key="1">
    <source>
        <dbReference type="ARBA" id="ARBA00022857"/>
    </source>
</evidence>
<name>A0A6A4I1B0_9AGAR</name>
<proteinExistence type="inferred from homology"/>
<dbReference type="Pfam" id="PF00248">
    <property type="entry name" value="Aldo_ket_red"/>
    <property type="match status" value="1"/>
</dbReference>
<keyword evidence="5" id="KW-1185">Reference proteome</keyword>
<dbReference type="Proteomes" id="UP000799118">
    <property type="component" value="Unassembled WGS sequence"/>
</dbReference>
<dbReference type="InterPro" id="IPR023210">
    <property type="entry name" value="NADP_OxRdtase_dom"/>
</dbReference>
<evidence type="ECO:0000259" key="3">
    <source>
        <dbReference type="Pfam" id="PF00248"/>
    </source>
</evidence>
<dbReference type="InterPro" id="IPR036812">
    <property type="entry name" value="NAD(P)_OxRdtase_dom_sf"/>
</dbReference>
<dbReference type="PANTHER" id="PTHR43364">
    <property type="entry name" value="NADH-SPECIFIC METHYLGLYOXAL REDUCTASE-RELATED"/>
    <property type="match status" value="1"/>
</dbReference>
<dbReference type="PANTHER" id="PTHR43364:SF7">
    <property type="entry name" value="NADP-DEPENDENT OXIDOREDUCTASE DOMAIN-CONTAINING PROTEIN-RELATED"/>
    <property type="match status" value="1"/>
</dbReference>
<evidence type="ECO:0000313" key="4">
    <source>
        <dbReference type="EMBL" id="KAE9405542.1"/>
    </source>
</evidence>
<protein>
    <submittedName>
        <fullName evidence="4">Aldo/keto reductase</fullName>
    </submittedName>
</protein>
<dbReference type="OrthoDB" id="48988at2759"/>
<evidence type="ECO:0000313" key="5">
    <source>
        <dbReference type="Proteomes" id="UP000799118"/>
    </source>
</evidence>
<accession>A0A6A4I1B0</accession>
<dbReference type="EMBL" id="ML769408">
    <property type="protein sequence ID" value="KAE9405542.1"/>
    <property type="molecule type" value="Genomic_DNA"/>
</dbReference>
<dbReference type="InterPro" id="IPR050523">
    <property type="entry name" value="AKR_Detox_Biosynth"/>
</dbReference>
<gene>
    <name evidence="4" type="ORF">BT96DRAFT_327689</name>
</gene>
<keyword evidence="1" id="KW-0521">NADP</keyword>
<dbReference type="SUPFAM" id="SSF51430">
    <property type="entry name" value="NAD(P)-linked oxidoreductase"/>
    <property type="match status" value="1"/>
</dbReference>